<evidence type="ECO:0000313" key="2">
    <source>
        <dbReference type="EMBL" id="MDJ1371270.1"/>
    </source>
</evidence>
<dbReference type="RefSeq" id="WP_026937627.1">
    <property type="nucleotide sequence ID" value="NZ_CP028426.1"/>
</dbReference>
<accession>A0ABT7C7V1</accession>
<proteinExistence type="predicted"/>
<dbReference type="InterPro" id="IPR055259">
    <property type="entry name" value="YkvP/CgeB_Glyco_trans-like"/>
</dbReference>
<organism evidence="2 3">
    <name type="scientific">Gulosibacter molinativorax</name>
    <dbReference type="NCBI Taxonomy" id="256821"/>
    <lineage>
        <taxon>Bacteria</taxon>
        <taxon>Bacillati</taxon>
        <taxon>Actinomycetota</taxon>
        <taxon>Actinomycetes</taxon>
        <taxon>Micrococcales</taxon>
        <taxon>Microbacteriaceae</taxon>
        <taxon>Gulosibacter</taxon>
    </lineage>
</organism>
<dbReference type="Pfam" id="PF13524">
    <property type="entry name" value="Glyco_trans_1_2"/>
    <property type="match status" value="1"/>
</dbReference>
<evidence type="ECO:0000313" key="3">
    <source>
        <dbReference type="Proteomes" id="UP001170379"/>
    </source>
</evidence>
<name>A0ABT7C7V1_9MICO</name>
<comment type="caution">
    <text evidence="2">The sequence shown here is derived from an EMBL/GenBank/DDBJ whole genome shotgun (WGS) entry which is preliminary data.</text>
</comment>
<dbReference type="Proteomes" id="UP001170379">
    <property type="component" value="Unassembled WGS sequence"/>
</dbReference>
<reference evidence="2" key="1">
    <citation type="submission" date="2018-03" db="EMBL/GenBank/DDBJ databases">
        <authorList>
            <person name="Nunes O.C."/>
            <person name="Lopes A.R."/>
            <person name="Froufe H."/>
            <person name="Munoz-Merida A."/>
            <person name="Barroso C."/>
            <person name="Egas C."/>
        </authorList>
    </citation>
    <scope>NUCLEOTIDE SEQUENCE</scope>
    <source>
        <strain evidence="2">ON4</strain>
    </source>
</reference>
<sequence length="331" mass="37402">MTAKRVLLVSPAFHGYWAAIQAALERLGHDVVTHRYDDAPSPIARYRNALAQRGLGTRQRNRVDVTERTIGLLRETNPQAVLVIKGDDLEPSWWDAVAERKIPVVLWLYDELERMDYSVERLRAIGAVSSYSPNDVSRMRAAGIDAELLPDAYDALTKFVPKHSHAVNFVGARYPERERIVRLLEANGVRVDTYGREWSRHPWDVLRTGQFKPGGGTAYRDIPRAEYYGVMAGSLATLNVHGDGHDGLSMRTFEAPGVGGLQLIDRPSVADYYEPGAESLVYTSDEELVELVQRAQRDAKWAEGIRAAGQRRTLIEHTFVHRMQEVERRWG</sequence>
<feature type="domain" description="Spore protein YkvP/CgeB glycosyl transferase-like" evidence="1">
    <location>
        <begin position="177"/>
        <end position="327"/>
    </location>
</feature>
<reference evidence="2" key="2">
    <citation type="journal article" date="2022" name="Sci. Rep.">
        <title>In silico prediction of the enzymes involved in the degradation of the herbicide molinate by Gulosibacter molinativorax ON4T.</title>
        <authorList>
            <person name="Lopes A.R."/>
            <person name="Bunin E."/>
            <person name="Viana A.T."/>
            <person name="Froufe H."/>
            <person name="Munoz-Merida A."/>
            <person name="Pinho D."/>
            <person name="Figueiredo J."/>
            <person name="Barroso C."/>
            <person name="Vaz-Moreira I."/>
            <person name="Bellanger X."/>
            <person name="Egas C."/>
            <person name="Nunes O.C."/>
        </authorList>
    </citation>
    <scope>NUCLEOTIDE SEQUENCE</scope>
    <source>
        <strain evidence="2">ON4</strain>
    </source>
</reference>
<dbReference type="EMBL" id="PXVD01000011">
    <property type="protein sequence ID" value="MDJ1371270.1"/>
    <property type="molecule type" value="Genomic_DNA"/>
</dbReference>
<gene>
    <name evidence="2" type="ORF">C7K25_07795</name>
</gene>
<evidence type="ECO:0000259" key="1">
    <source>
        <dbReference type="Pfam" id="PF13524"/>
    </source>
</evidence>
<protein>
    <submittedName>
        <fullName evidence="2">Spore maturation protein</fullName>
    </submittedName>
</protein>
<keyword evidence="3" id="KW-1185">Reference proteome</keyword>